<dbReference type="InterPro" id="IPR011053">
    <property type="entry name" value="Single_hybrid_motif"/>
</dbReference>
<dbReference type="InterPro" id="IPR003016">
    <property type="entry name" value="2-oxoA_DH_lipoyl-BS"/>
</dbReference>
<comment type="catalytic activity">
    <reaction evidence="8">
        <text>N(6)-[(R)-dihydrolipoyl]-L-lysyl-[protein] + acetyl-CoA = N(6)-[(R)-S(8)-acetyldihydrolipoyl]-L-lysyl-[protein] + CoA</text>
        <dbReference type="Rhea" id="RHEA:17017"/>
        <dbReference type="Rhea" id="RHEA-COMP:10475"/>
        <dbReference type="Rhea" id="RHEA-COMP:10478"/>
        <dbReference type="ChEBI" id="CHEBI:57287"/>
        <dbReference type="ChEBI" id="CHEBI:57288"/>
        <dbReference type="ChEBI" id="CHEBI:83100"/>
        <dbReference type="ChEBI" id="CHEBI:83111"/>
        <dbReference type="EC" id="2.3.1.12"/>
    </reaction>
</comment>
<dbReference type="PROSITE" id="PS50968">
    <property type="entry name" value="BIOTINYL_LIPOYL"/>
    <property type="match status" value="1"/>
</dbReference>
<comment type="subunit">
    <text evidence="3">Forms a 24-polypeptide structural core with octahedral symmetry.</text>
</comment>
<dbReference type="PANTHER" id="PTHR43178">
    <property type="entry name" value="DIHYDROLIPOAMIDE ACETYLTRANSFERASE COMPONENT OF PYRUVATE DEHYDROGENASE COMPLEX"/>
    <property type="match status" value="1"/>
</dbReference>
<dbReference type="GO" id="GO:0005737">
    <property type="term" value="C:cytoplasm"/>
    <property type="evidence" value="ECO:0007669"/>
    <property type="project" value="TreeGrafter"/>
</dbReference>
<dbReference type="InterPro" id="IPR000089">
    <property type="entry name" value="Biotin_lipoyl"/>
</dbReference>
<dbReference type="InterPro" id="IPR023213">
    <property type="entry name" value="CAT-like_dom_sf"/>
</dbReference>
<sequence>MISELKIPELGENITSGRVASVLVAAGDALEQDQIVLELETDKAVIEIPSTVSGTVKEVLVAEGDDVAIGQVVLRVEQAAAEAESVEPKAAEKEEPENAPEEEATVAPAPAAPPPEPPVEVPPAQSATAEKTDFKEAAPAAPSVRRFAREIGIDIHQVPGSGPGGRISVEDVKNYSKMLNKQRADQQTIFKGVQPEPLPDFSRWGEVEVSPMNKVREKTAQHLSYAWATVPHVTQFDKADITELEELRKRYAPVAEKAGGKLTITAILLKVVVKALQKFPQFNASIDMLKKEIIYKKYYNIGVAVDTDRGLLVPVIRDVDQKSLVQLAVELSQISAKARDKKIALEDLQGGNFSISNLGGIGGTGFTPIVNAPEVAILGVSRSEIQPVYRDGEFVPRLIMPLSLSYDHRLIDGADAARFLRWVCQALEEPFIWELE</sequence>
<evidence type="ECO:0000313" key="13">
    <source>
        <dbReference type="EMBL" id="HHJ53509.1"/>
    </source>
</evidence>
<feature type="domain" description="Lipoyl-binding" evidence="11">
    <location>
        <begin position="2"/>
        <end position="77"/>
    </location>
</feature>
<name>A0A7V5PQQ4_CALAY</name>
<dbReference type="Pfam" id="PF00364">
    <property type="entry name" value="Biotin_lipoyl"/>
    <property type="match status" value="1"/>
</dbReference>
<dbReference type="PROSITE" id="PS51826">
    <property type="entry name" value="PSBD"/>
    <property type="match status" value="1"/>
</dbReference>
<dbReference type="SUPFAM" id="SSF52777">
    <property type="entry name" value="CoA-dependent acyltransferases"/>
    <property type="match status" value="1"/>
</dbReference>
<dbReference type="GO" id="GO:0031405">
    <property type="term" value="F:lipoic acid binding"/>
    <property type="evidence" value="ECO:0007669"/>
    <property type="project" value="TreeGrafter"/>
</dbReference>
<dbReference type="Proteomes" id="UP000886124">
    <property type="component" value="Unassembled WGS sequence"/>
</dbReference>
<evidence type="ECO:0000256" key="5">
    <source>
        <dbReference type="ARBA" id="ARBA00022823"/>
    </source>
</evidence>
<evidence type="ECO:0000256" key="7">
    <source>
        <dbReference type="ARBA" id="ARBA00025211"/>
    </source>
</evidence>
<dbReference type="AlphaFoldDB" id="A0A7V5PQQ4"/>
<dbReference type="Pfam" id="PF00198">
    <property type="entry name" value="2-oxoacid_dh"/>
    <property type="match status" value="1"/>
</dbReference>
<comment type="similarity">
    <text evidence="2 9">Belongs to the 2-oxoacid dehydrogenase family.</text>
</comment>
<dbReference type="CDD" id="cd06849">
    <property type="entry name" value="lipoyl_domain"/>
    <property type="match status" value="1"/>
</dbReference>
<dbReference type="Pfam" id="PF02817">
    <property type="entry name" value="E3_binding"/>
    <property type="match status" value="1"/>
</dbReference>
<dbReference type="SUPFAM" id="SSF47005">
    <property type="entry name" value="Peripheral subunit-binding domain of 2-oxo acid dehydrogenase complex"/>
    <property type="match status" value="1"/>
</dbReference>
<feature type="domain" description="Peripheral subunit-binding (PSBD)" evidence="12">
    <location>
        <begin position="139"/>
        <end position="176"/>
    </location>
</feature>
<dbReference type="SUPFAM" id="SSF51230">
    <property type="entry name" value="Single hybrid motif"/>
    <property type="match status" value="1"/>
</dbReference>
<dbReference type="InterPro" id="IPR001078">
    <property type="entry name" value="2-oxoacid_DH_actylTfrase"/>
</dbReference>
<comment type="function">
    <text evidence="7">The pyruvate dehydrogenase complex catalyzes the overall conversion of pyruvate to acetyl-CoA and CO(2). It contains multiple copies of three enzymatic components: pyruvate dehydrogenase (E1), dihydrolipoamide acetyltransferase (E2) and lipoamide dehydrogenase (E3).</text>
</comment>
<evidence type="ECO:0000256" key="8">
    <source>
        <dbReference type="ARBA" id="ARBA00048370"/>
    </source>
</evidence>
<evidence type="ECO:0000256" key="9">
    <source>
        <dbReference type="RuleBase" id="RU003423"/>
    </source>
</evidence>
<organism evidence="13">
    <name type="scientific">Caldithrix abyssi</name>
    <dbReference type="NCBI Taxonomy" id="187145"/>
    <lineage>
        <taxon>Bacteria</taxon>
        <taxon>Pseudomonadati</taxon>
        <taxon>Calditrichota</taxon>
        <taxon>Calditrichia</taxon>
        <taxon>Calditrichales</taxon>
        <taxon>Calditrichaceae</taxon>
        <taxon>Caldithrix</taxon>
    </lineage>
</organism>
<keyword evidence="5 9" id="KW-0450">Lipoyl</keyword>
<dbReference type="Gene3D" id="2.40.50.100">
    <property type="match status" value="1"/>
</dbReference>
<dbReference type="GO" id="GO:0004742">
    <property type="term" value="F:dihydrolipoyllysine-residue acetyltransferase activity"/>
    <property type="evidence" value="ECO:0007669"/>
    <property type="project" value="UniProtKB-EC"/>
</dbReference>
<keyword evidence="6 9" id="KW-0012">Acyltransferase</keyword>
<gene>
    <name evidence="13" type="ORF">ENJ89_09970</name>
</gene>
<dbReference type="Gene3D" id="4.10.320.10">
    <property type="entry name" value="E3-binding domain"/>
    <property type="match status" value="1"/>
</dbReference>
<proteinExistence type="inferred from homology"/>
<dbReference type="FunFam" id="3.30.559.10:FF:000004">
    <property type="entry name" value="Acetyltransferase component of pyruvate dehydrogenase complex"/>
    <property type="match status" value="1"/>
</dbReference>
<comment type="caution">
    <text evidence="13">The sequence shown here is derived from an EMBL/GenBank/DDBJ whole genome shotgun (WGS) entry which is preliminary data.</text>
</comment>
<evidence type="ECO:0000256" key="2">
    <source>
        <dbReference type="ARBA" id="ARBA00007317"/>
    </source>
</evidence>
<reference evidence="13" key="1">
    <citation type="journal article" date="2020" name="mSystems">
        <title>Genome- and Community-Level Interaction Insights into Carbon Utilization and Element Cycling Functions of Hydrothermarchaeota in Hydrothermal Sediment.</title>
        <authorList>
            <person name="Zhou Z."/>
            <person name="Liu Y."/>
            <person name="Xu W."/>
            <person name="Pan J."/>
            <person name="Luo Z.H."/>
            <person name="Li M."/>
        </authorList>
    </citation>
    <scope>NUCLEOTIDE SEQUENCE [LARGE SCALE GENOMIC DNA]</scope>
    <source>
        <strain evidence="13">HyVt-527</strain>
    </source>
</reference>
<evidence type="ECO:0000256" key="4">
    <source>
        <dbReference type="ARBA" id="ARBA00022679"/>
    </source>
</evidence>
<feature type="compositionally biased region" description="Pro residues" evidence="10">
    <location>
        <begin position="110"/>
        <end position="121"/>
    </location>
</feature>
<dbReference type="InterPro" id="IPR004167">
    <property type="entry name" value="PSBD"/>
</dbReference>
<dbReference type="EC" id="2.3.1.-" evidence="9"/>
<evidence type="ECO:0000256" key="10">
    <source>
        <dbReference type="SAM" id="MobiDB-lite"/>
    </source>
</evidence>
<dbReference type="InterPro" id="IPR036625">
    <property type="entry name" value="E3-bd_dom_sf"/>
</dbReference>
<evidence type="ECO:0000256" key="3">
    <source>
        <dbReference type="ARBA" id="ARBA00011484"/>
    </source>
</evidence>
<dbReference type="InterPro" id="IPR050743">
    <property type="entry name" value="2-oxoacid_DH_E2_comp"/>
</dbReference>
<dbReference type="Gene3D" id="3.30.559.10">
    <property type="entry name" value="Chloramphenicol acetyltransferase-like domain"/>
    <property type="match status" value="1"/>
</dbReference>
<evidence type="ECO:0000256" key="1">
    <source>
        <dbReference type="ARBA" id="ARBA00001938"/>
    </source>
</evidence>
<keyword evidence="4 9" id="KW-0808">Transferase</keyword>
<dbReference type="PROSITE" id="PS00189">
    <property type="entry name" value="LIPOYL"/>
    <property type="match status" value="1"/>
</dbReference>
<dbReference type="GO" id="GO:0006086">
    <property type="term" value="P:pyruvate decarboxylation to acetyl-CoA"/>
    <property type="evidence" value="ECO:0007669"/>
    <property type="project" value="TreeGrafter"/>
</dbReference>
<evidence type="ECO:0000256" key="6">
    <source>
        <dbReference type="ARBA" id="ARBA00023315"/>
    </source>
</evidence>
<comment type="cofactor">
    <cofactor evidence="1 9">
        <name>(R)-lipoate</name>
        <dbReference type="ChEBI" id="CHEBI:83088"/>
    </cofactor>
</comment>
<accession>A0A7V5PQQ4</accession>
<dbReference type="EMBL" id="DROD01000631">
    <property type="protein sequence ID" value="HHJ53509.1"/>
    <property type="molecule type" value="Genomic_DNA"/>
</dbReference>
<evidence type="ECO:0000259" key="11">
    <source>
        <dbReference type="PROSITE" id="PS50968"/>
    </source>
</evidence>
<protein>
    <recommendedName>
        <fullName evidence="9">Dihydrolipoamide acetyltransferase component of pyruvate dehydrogenase complex</fullName>
        <ecNumber evidence="9">2.3.1.-</ecNumber>
    </recommendedName>
</protein>
<feature type="region of interest" description="Disordered" evidence="10">
    <location>
        <begin position="82"/>
        <end position="141"/>
    </location>
</feature>
<feature type="compositionally biased region" description="Acidic residues" evidence="10">
    <location>
        <begin position="94"/>
        <end position="104"/>
    </location>
</feature>
<dbReference type="PANTHER" id="PTHR43178:SF2">
    <property type="entry name" value="DIHYDROLIPOYLLYSINE-RESIDUE ACETYLTRANSFERASE COMPONENT OF PYRUVATE DEHYDROGENASE COMPLEX"/>
    <property type="match status" value="1"/>
</dbReference>
<evidence type="ECO:0000259" key="12">
    <source>
        <dbReference type="PROSITE" id="PS51826"/>
    </source>
</evidence>